<evidence type="ECO:0000256" key="2">
    <source>
        <dbReference type="ARBA" id="ARBA00022723"/>
    </source>
</evidence>
<evidence type="ECO:0000313" key="6">
    <source>
        <dbReference type="EMBL" id="KAL0957024.1"/>
    </source>
</evidence>
<evidence type="ECO:0000256" key="3">
    <source>
        <dbReference type="ARBA" id="ARBA00023015"/>
    </source>
</evidence>
<evidence type="ECO:0000313" key="7">
    <source>
        <dbReference type="Proteomes" id="UP001556367"/>
    </source>
</evidence>
<comment type="caution">
    <text evidence="6">The sequence shown here is derived from an EMBL/GenBank/DDBJ whole genome shotgun (WGS) entry which is preliminary data.</text>
</comment>
<keyword evidence="3" id="KW-0805">Transcription regulation</keyword>
<dbReference type="Proteomes" id="UP001556367">
    <property type="component" value="Unassembled WGS sequence"/>
</dbReference>
<evidence type="ECO:0000256" key="1">
    <source>
        <dbReference type="ARBA" id="ARBA00004123"/>
    </source>
</evidence>
<keyword evidence="7" id="KW-1185">Reference proteome</keyword>
<sequence>MRHPKDDGCEYSDAQGRSRTKVLEETIASLEARLHELENPSESTPSVTLHDPYRAYHEGQQRNSPIVAESSRMAMEASLLSPLTTTFDSPSITSQNSPANIPYFLPSSSSPFSGSSGRSSSASSPYQGAAVFLGHDEPPITVIQTLVDAFLRDASDFGFFLHAARFRHDVLRPLPFGQPPRPSPGLLSAVYLWGVHLAQLDPLIAYEEIFLSRALQNTATDLTGSHRHRVLHTIQAHVLLAYYFWRNGRILEAKTHSASAVSLAVGCNLHRWRSARPAPDPGIGVVVESSDGHVPPPRDPIEEGEIINAFWAVFVLHTSLAAAVDPPSNLCGVLEAPGMEIDTPWPLDMEGYRDGLLTPDTRGSLTVRKFLSPAAEPKEHLSNVSMVAKAVILFHRASYLSGRIPSDPQAREFQVFMAGFQSLDQHVSEFKSQLAPLPQPLVGDKKATRHLMFAHTLVNAATIKLHSIFSFSDTNSQAQCMAAARSIVNDAQSDLGFVHPLMGSLWVTACQVFINEISKRRTIHGVVEGEESMWSGLRAGLAAMTAYSAASQLMRAFSGYIHRLGFV</sequence>
<keyword evidence="4" id="KW-0804">Transcription</keyword>
<accession>A0ABR3JN28</accession>
<comment type="subcellular location">
    <subcellularLocation>
        <location evidence="1">Nucleus</location>
    </subcellularLocation>
</comment>
<keyword evidence="5" id="KW-0539">Nucleus</keyword>
<evidence type="ECO:0008006" key="8">
    <source>
        <dbReference type="Google" id="ProtNLM"/>
    </source>
</evidence>
<protein>
    <recommendedName>
        <fullName evidence="8">Transcription factor domain-containing protein</fullName>
    </recommendedName>
</protein>
<reference evidence="7" key="1">
    <citation type="submission" date="2024-06" db="EMBL/GenBank/DDBJ databases">
        <title>Multi-omics analyses provide insights into the biosynthesis of the anticancer antibiotic pleurotin in Hohenbuehelia grisea.</title>
        <authorList>
            <person name="Weaver J.A."/>
            <person name="Alberti F."/>
        </authorList>
    </citation>
    <scope>NUCLEOTIDE SEQUENCE [LARGE SCALE GENOMIC DNA]</scope>
    <source>
        <strain evidence="7">T-177</strain>
    </source>
</reference>
<dbReference type="InterPro" id="IPR050815">
    <property type="entry name" value="TF_fung"/>
</dbReference>
<name>A0ABR3JN28_9AGAR</name>
<organism evidence="6 7">
    <name type="scientific">Hohenbuehelia grisea</name>
    <dbReference type="NCBI Taxonomy" id="104357"/>
    <lineage>
        <taxon>Eukaryota</taxon>
        <taxon>Fungi</taxon>
        <taxon>Dikarya</taxon>
        <taxon>Basidiomycota</taxon>
        <taxon>Agaricomycotina</taxon>
        <taxon>Agaricomycetes</taxon>
        <taxon>Agaricomycetidae</taxon>
        <taxon>Agaricales</taxon>
        <taxon>Pleurotineae</taxon>
        <taxon>Pleurotaceae</taxon>
        <taxon>Hohenbuehelia</taxon>
    </lineage>
</organism>
<gene>
    <name evidence="6" type="ORF">HGRIS_003125</name>
</gene>
<keyword evidence="2" id="KW-0479">Metal-binding</keyword>
<evidence type="ECO:0000256" key="5">
    <source>
        <dbReference type="ARBA" id="ARBA00023242"/>
    </source>
</evidence>
<proteinExistence type="predicted"/>
<dbReference type="CDD" id="cd12148">
    <property type="entry name" value="fungal_TF_MHR"/>
    <property type="match status" value="1"/>
</dbReference>
<dbReference type="PANTHER" id="PTHR47338:SF29">
    <property type="entry name" value="ZN(2)-C6 FUNGAL-TYPE DOMAIN-CONTAINING PROTEIN"/>
    <property type="match status" value="1"/>
</dbReference>
<dbReference type="EMBL" id="JASNQZ010000006">
    <property type="protein sequence ID" value="KAL0957024.1"/>
    <property type="molecule type" value="Genomic_DNA"/>
</dbReference>
<evidence type="ECO:0000256" key="4">
    <source>
        <dbReference type="ARBA" id="ARBA00023163"/>
    </source>
</evidence>
<dbReference type="PANTHER" id="PTHR47338">
    <property type="entry name" value="ZN(II)2CYS6 TRANSCRIPTION FACTOR (EUROFUNG)-RELATED"/>
    <property type="match status" value="1"/>
</dbReference>